<dbReference type="GeneID" id="100575888"/>
<dbReference type="EnsemblMetazoa" id="XM_003246663.4">
    <property type="protein sequence ID" value="XP_003246711.1"/>
    <property type="gene ID" value="LOC100575888"/>
</dbReference>
<dbReference type="AlphaFoldDB" id="A0A8R1W6K5"/>
<dbReference type="RefSeq" id="XP_003246711.1">
    <property type="nucleotide sequence ID" value="XM_003246663.3"/>
</dbReference>
<keyword evidence="2" id="KW-1185">Reference proteome</keyword>
<organism evidence="1 2">
    <name type="scientific">Acyrthosiphon pisum</name>
    <name type="common">Pea aphid</name>
    <dbReference type="NCBI Taxonomy" id="7029"/>
    <lineage>
        <taxon>Eukaryota</taxon>
        <taxon>Metazoa</taxon>
        <taxon>Ecdysozoa</taxon>
        <taxon>Arthropoda</taxon>
        <taxon>Hexapoda</taxon>
        <taxon>Insecta</taxon>
        <taxon>Pterygota</taxon>
        <taxon>Neoptera</taxon>
        <taxon>Paraneoptera</taxon>
        <taxon>Hemiptera</taxon>
        <taxon>Sternorrhyncha</taxon>
        <taxon>Aphidomorpha</taxon>
        <taxon>Aphidoidea</taxon>
        <taxon>Aphididae</taxon>
        <taxon>Macrosiphini</taxon>
        <taxon>Acyrthosiphon</taxon>
    </lineage>
</organism>
<reference evidence="2" key="1">
    <citation type="submission" date="2010-06" db="EMBL/GenBank/DDBJ databases">
        <authorList>
            <person name="Jiang H."/>
            <person name="Abraham K."/>
            <person name="Ali S."/>
            <person name="Alsbrooks S.L."/>
            <person name="Anim B.N."/>
            <person name="Anosike U.S."/>
            <person name="Attaway T."/>
            <person name="Bandaranaike D.P."/>
            <person name="Battles P.K."/>
            <person name="Bell S.N."/>
            <person name="Bell A.V."/>
            <person name="Beltran B."/>
            <person name="Bickham C."/>
            <person name="Bustamante Y."/>
            <person name="Caleb T."/>
            <person name="Canada A."/>
            <person name="Cardenas V."/>
            <person name="Carter K."/>
            <person name="Chacko J."/>
            <person name="Chandrabose M.N."/>
            <person name="Chavez D."/>
            <person name="Chavez A."/>
            <person name="Chen L."/>
            <person name="Chu H.-S."/>
            <person name="Claassen K.J."/>
            <person name="Cockrell R."/>
            <person name="Collins M."/>
            <person name="Cooper J.A."/>
            <person name="Cree A."/>
            <person name="Curry S.M."/>
            <person name="Da Y."/>
            <person name="Dao M.D."/>
            <person name="Das B."/>
            <person name="Davila M.-L."/>
            <person name="Davy-Carroll L."/>
            <person name="Denson S."/>
            <person name="Dinh H."/>
            <person name="Ebong V.E."/>
            <person name="Edwards J.R."/>
            <person name="Egan A."/>
            <person name="El-Daye J."/>
            <person name="Escobedo L."/>
            <person name="Fernandez S."/>
            <person name="Fernando P.R."/>
            <person name="Flagg N."/>
            <person name="Forbes L.D."/>
            <person name="Fowler R.G."/>
            <person name="Fu Q."/>
            <person name="Gabisi R.A."/>
            <person name="Ganer J."/>
            <person name="Garbino Pronczuk A."/>
            <person name="Garcia R.M."/>
            <person name="Garner T."/>
            <person name="Garrett T.E."/>
            <person name="Gonzalez D.A."/>
            <person name="Hamid H."/>
            <person name="Hawkins E.S."/>
            <person name="Hirani K."/>
            <person name="Hogues M.E."/>
            <person name="Hollins B."/>
            <person name="Hsiao C.-H."/>
            <person name="Jabil R."/>
            <person name="James M.L."/>
            <person name="Jhangiani S.N."/>
            <person name="Johnson B."/>
            <person name="Johnson Q."/>
            <person name="Joshi V."/>
            <person name="Kalu J.B."/>
            <person name="Kam C."/>
            <person name="Kashfia A."/>
            <person name="Keebler J."/>
            <person name="Kisamo H."/>
            <person name="Kovar C.L."/>
            <person name="Lago L.A."/>
            <person name="Lai C.-Y."/>
            <person name="Laidlaw J."/>
            <person name="Lara F."/>
            <person name="Le T.-K."/>
            <person name="Lee S.L."/>
            <person name="Legall F.H."/>
            <person name="Lemon S.J."/>
            <person name="Lewis L.R."/>
            <person name="Li B."/>
            <person name="Liu Y."/>
            <person name="Liu Y.-S."/>
            <person name="Lopez J."/>
            <person name="Lozado R.J."/>
            <person name="Lu J."/>
            <person name="Madu R.C."/>
            <person name="Maheshwari M."/>
            <person name="Maheshwari R."/>
            <person name="Malloy K."/>
            <person name="Martinez E."/>
            <person name="Mathew T."/>
            <person name="Mercado I.C."/>
            <person name="Mercado C."/>
            <person name="Meyer B."/>
            <person name="Montgomery K."/>
            <person name="Morgan M.B."/>
            <person name="Munidasa M."/>
            <person name="Nazareth L.V."/>
            <person name="Nelson J."/>
            <person name="Ng B.M."/>
            <person name="Nguyen N.B."/>
            <person name="Nguyen P.Q."/>
            <person name="Nguyen T."/>
            <person name="Obregon M."/>
            <person name="Okwuonu G.O."/>
            <person name="Onwere C.G."/>
            <person name="Orozco G."/>
            <person name="Parra A."/>
            <person name="Patel S."/>
            <person name="Patil S."/>
            <person name="Perez A."/>
            <person name="Perez Y."/>
            <person name="Pham C."/>
            <person name="Primus E.L."/>
            <person name="Pu L.-L."/>
            <person name="Puazo M."/>
            <person name="Qin X."/>
            <person name="Quiroz J.B."/>
            <person name="Reese J."/>
            <person name="Richards S."/>
            <person name="Rives C.M."/>
            <person name="Robberts R."/>
            <person name="Ruiz S.J."/>
            <person name="Ruiz M.J."/>
            <person name="Santibanez J."/>
            <person name="Schneider B.W."/>
            <person name="Sisson I."/>
            <person name="Smith M."/>
            <person name="Sodergren E."/>
            <person name="Song X.-Z."/>
            <person name="Song B.B."/>
            <person name="Summersgill H."/>
            <person name="Thelus R."/>
            <person name="Thornton R.D."/>
            <person name="Trejos Z.Y."/>
            <person name="Usmani K."/>
            <person name="Vattathil S."/>
            <person name="Villasana D."/>
            <person name="Walker D.L."/>
            <person name="Wang S."/>
            <person name="Wang K."/>
            <person name="White C.S."/>
            <person name="Williams A.C."/>
            <person name="Williamson J."/>
            <person name="Wilson K."/>
            <person name="Woghiren I.O."/>
            <person name="Woodworth J.R."/>
            <person name="Worley K.C."/>
            <person name="Wright R.A."/>
            <person name="Wu W."/>
            <person name="Young L."/>
            <person name="Zhang L."/>
            <person name="Zhang J."/>
            <person name="Zhu Y."/>
            <person name="Muzny D.M."/>
            <person name="Weinstock G."/>
            <person name="Gibbs R.A."/>
        </authorList>
    </citation>
    <scope>NUCLEOTIDE SEQUENCE [LARGE SCALE GENOMIC DNA]</scope>
    <source>
        <strain evidence="2">LSR1</strain>
    </source>
</reference>
<sequence length="931" mass="107600">MDVDNKPAPDDMESTEAVRFIFGLLDDINKRIDVKLPAGILDYLCVSEIQMLVDDNINSKNYKFSEDGQRLIHFILYLNTEMTNCKWVREDPLLNLKQYVHGNTLSNNLYYKLVDILNLKPFISEVIMYTPYSFCSDLIDISLNKIKAMDGLSQLVDTENLVVSLMKSVKRGPIRSNSENSVIGHFNQAMLVFGKDNLPHDIRRLDFEDEQKEITRYNGFRVKSIFNIFIEMIKYRSVPDTYKQYPLYTLTSLRSSIPSTDTGHVIFKKCFDVIMYKCMNMCNFSIDTWIAWYEVEVVEEDTNLQAAIGHLCYELCSLIDNGTINERLLKEFRPILRNIAIEKIDFSNIDITDIDAMAKCVENSSKFHLNAWVKKMIENPGVFVHNRAIQVIGNYIDCVDYNCFKAIIDSSMAYHKNGGEVSEDLGKVIFKGLKHLDLEDASCILRHVMVHYADCTFYVSNDFDELLLYVTHNEYNDNIDPQELLSTLIWLIIQQPRKMLNLLISQYVTGICGLPVKGIESKRSCCHQGLVSIHAHMDPSYIYQEYMNWLSFDLNLSVDQKQNLRQWILGTTKHLRVMKPIAFLSNVLLPLLNPSPNYDHMLFLAILTKMILNECHIMALPYIEIWDTLLIKLAKILDDARWSINNYSAVRVEICEKMIVTIQPLLHYVSYIDNQVKAESLENIKQELSGLHLMTRSHFLRLWTSEYITIDGMDEHLIMTIQSQSHISYSNLNRSSTQRAQEELIFSIATFMPKFTLHEMKSFIANYLSSAKPPNMIDASFFLLESVMNSIMRIIVYLKTAVQNEPYDNQCAWAYVENTIVNFLDAVNTSKMCCIYEDEINVVLAINSVTKIVMVIKQLENIRQMPLLIVIRRLIDLIVTRMEPDEISKVLSLLASIKSPNSRKTLRTSIQRLMNNLIIKKQRGQEVSHQG</sequence>
<dbReference type="Proteomes" id="UP000007819">
    <property type="component" value="Chromosome X"/>
</dbReference>
<evidence type="ECO:0000313" key="1">
    <source>
        <dbReference type="EnsemblMetazoa" id="XP_003246711.1"/>
    </source>
</evidence>
<accession>A0A8R1W6K5</accession>
<protein>
    <submittedName>
        <fullName evidence="1">Uncharacterized protein</fullName>
    </submittedName>
</protein>
<dbReference type="KEGG" id="api:100575888"/>
<reference evidence="1" key="2">
    <citation type="submission" date="2022-06" db="UniProtKB">
        <authorList>
            <consortium name="EnsemblMetazoa"/>
        </authorList>
    </citation>
    <scope>IDENTIFICATION</scope>
</reference>
<evidence type="ECO:0000313" key="2">
    <source>
        <dbReference type="Proteomes" id="UP000007819"/>
    </source>
</evidence>
<name>A0A8R1W6K5_ACYPI</name>
<dbReference type="OrthoDB" id="6588253at2759"/>
<proteinExistence type="predicted"/>